<organism evidence="1 2">
    <name type="scientific">Candidatus Methanoperedens nitratireducens</name>
    <dbReference type="NCBI Taxonomy" id="1392998"/>
    <lineage>
        <taxon>Archaea</taxon>
        <taxon>Methanobacteriati</taxon>
        <taxon>Methanobacteriota</taxon>
        <taxon>Stenosarchaea group</taxon>
        <taxon>Methanomicrobia</taxon>
        <taxon>Methanosarcinales</taxon>
        <taxon>ANME-2 cluster</taxon>
        <taxon>Candidatus Methanoperedentaceae</taxon>
        <taxon>Candidatus Methanoperedens</taxon>
    </lineage>
</organism>
<comment type="caution">
    <text evidence="1">The sequence shown here is derived from an EMBL/GenBank/DDBJ whole genome shotgun (WGS) entry which is preliminary data.</text>
</comment>
<dbReference type="Pfam" id="PF08734">
    <property type="entry name" value="GYD"/>
    <property type="match status" value="1"/>
</dbReference>
<proteinExistence type="predicted"/>
<dbReference type="AlphaFoldDB" id="A0A0N8KQP8"/>
<protein>
    <submittedName>
        <fullName evidence="1">GYD domain protein</fullName>
    </submittedName>
</protein>
<accession>A0A0N8KQP8</accession>
<dbReference type="Proteomes" id="UP000050360">
    <property type="component" value="Unassembled WGS sequence"/>
</dbReference>
<evidence type="ECO:0000313" key="2">
    <source>
        <dbReference type="Proteomes" id="UP000050360"/>
    </source>
</evidence>
<gene>
    <name evidence="1" type="ORF">MPEBLZ_02685</name>
</gene>
<name>A0A0N8KQP8_9EURY</name>
<evidence type="ECO:0000313" key="1">
    <source>
        <dbReference type="EMBL" id="KPQ42738.1"/>
    </source>
</evidence>
<dbReference type="InterPro" id="IPR014845">
    <property type="entry name" value="GYD/TTHA1554"/>
</dbReference>
<reference evidence="1 2" key="1">
    <citation type="submission" date="2015-09" db="EMBL/GenBank/DDBJ databases">
        <title>A metagenomics-based metabolic model of nitrate-dependent anaerobic oxidation of methane by Methanoperedens-like archaea.</title>
        <authorList>
            <person name="Arshad A."/>
            <person name="Speth D.R."/>
            <person name="De Graaf R.M."/>
            <person name="Op Den Camp H.J."/>
            <person name="Jetten M.S."/>
            <person name="Welte C.U."/>
        </authorList>
    </citation>
    <scope>NUCLEOTIDE SEQUENCE [LARGE SCALE GENOMIC DNA]</scope>
</reference>
<dbReference type="EMBL" id="LKCM01000206">
    <property type="protein sequence ID" value="KPQ42738.1"/>
    <property type="molecule type" value="Genomic_DNA"/>
</dbReference>
<sequence>MEYKEWRNIVSKYVIISNLTDEGARTLKKNPGRIKEVNKELKDMGVNVTDQYAVLGNFDFISIVEAENDDNVMKAVIEIASRGSIKTATYKVIPIDELIESFK</sequence>